<dbReference type="InterPro" id="IPR050301">
    <property type="entry name" value="NTE"/>
</dbReference>
<reference evidence="10 11" key="1">
    <citation type="submission" date="2021-03" db="EMBL/GenBank/DDBJ databases">
        <title>Oceanisphaera sp. nov., isolated from the intestine.</title>
        <authorList>
            <person name="Zhao L.-H."/>
            <person name="Shi L.-F."/>
        </authorList>
    </citation>
    <scope>NUCLEOTIDE SEQUENCE [LARGE SCALE GENOMIC DNA]</scope>
    <source>
        <strain evidence="10 11">DM8</strain>
    </source>
</reference>
<accession>A0ABS3NC59</accession>
<feature type="active site" description="Proton acceptor" evidence="6">
    <location>
        <position position="214"/>
    </location>
</feature>
<name>A0ABS3NC59_9GAMM</name>
<dbReference type="RefSeq" id="WP_208003728.1">
    <property type="nucleotide sequence ID" value="NZ_JAGDFX010000001.1"/>
</dbReference>
<keyword evidence="11" id="KW-1185">Reference proteome</keyword>
<feature type="chain" id="PRO_5046346372" evidence="7">
    <location>
        <begin position="20"/>
        <end position="755"/>
    </location>
</feature>
<evidence type="ECO:0000256" key="5">
    <source>
        <dbReference type="ARBA" id="ARBA00023136"/>
    </source>
</evidence>
<dbReference type="Proteomes" id="UP000664882">
    <property type="component" value="Unassembled WGS sequence"/>
</dbReference>
<dbReference type="PANTHER" id="PTHR14226:SF29">
    <property type="entry name" value="NEUROPATHY TARGET ESTERASE SWS"/>
    <property type="match status" value="1"/>
</dbReference>
<keyword evidence="3 6" id="KW-0442">Lipid degradation</keyword>
<dbReference type="Gene3D" id="3.40.1090.10">
    <property type="entry name" value="Cytosolic phospholipase A2 catalytic domain"/>
    <property type="match status" value="2"/>
</dbReference>
<dbReference type="Pfam" id="PF01734">
    <property type="entry name" value="Patatin"/>
    <property type="match status" value="1"/>
</dbReference>
<dbReference type="PROSITE" id="PS51779">
    <property type="entry name" value="POTRA"/>
    <property type="match status" value="1"/>
</dbReference>
<dbReference type="CDD" id="cd07205">
    <property type="entry name" value="Pat_PNPLA6_PNPLA7_NTE1_like"/>
    <property type="match status" value="1"/>
</dbReference>
<evidence type="ECO:0000256" key="6">
    <source>
        <dbReference type="PROSITE-ProRule" id="PRU01161"/>
    </source>
</evidence>
<keyword evidence="5" id="KW-0472">Membrane</keyword>
<feature type="domain" description="PNPLA" evidence="8">
    <location>
        <begin position="34"/>
        <end position="227"/>
    </location>
</feature>
<evidence type="ECO:0000256" key="2">
    <source>
        <dbReference type="ARBA" id="ARBA00022801"/>
    </source>
</evidence>
<dbReference type="Gene3D" id="3.10.20.310">
    <property type="entry name" value="membrane protein fhac"/>
    <property type="match status" value="1"/>
</dbReference>
<feature type="short sequence motif" description="GXGXXG" evidence="6">
    <location>
        <begin position="38"/>
        <end position="43"/>
    </location>
</feature>
<dbReference type="SUPFAM" id="SSF52151">
    <property type="entry name" value="FabD/lysophospholipase-like"/>
    <property type="match status" value="1"/>
</dbReference>
<dbReference type="InterPro" id="IPR002641">
    <property type="entry name" value="PNPLA_dom"/>
</dbReference>
<feature type="active site" description="Nucleophile" evidence="6">
    <location>
        <position position="67"/>
    </location>
</feature>
<feature type="domain" description="POTRA" evidence="9">
    <location>
        <begin position="345"/>
        <end position="416"/>
    </location>
</feature>
<dbReference type="PROSITE" id="PS51635">
    <property type="entry name" value="PNPLA"/>
    <property type="match status" value="1"/>
</dbReference>
<evidence type="ECO:0000256" key="1">
    <source>
        <dbReference type="ARBA" id="ARBA00004370"/>
    </source>
</evidence>
<organism evidence="10 11">
    <name type="scientific">Oceanisphaera pacifica</name>
    <dbReference type="NCBI Taxonomy" id="2818389"/>
    <lineage>
        <taxon>Bacteria</taxon>
        <taxon>Pseudomonadati</taxon>
        <taxon>Pseudomonadota</taxon>
        <taxon>Gammaproteobacteria</taxon>
        <taxon>Aeromonadales</taxon>
        <taxon>Aeromonadaceae</taxon>
        <taxon>Oceanisphaera</taxon>
    </lineage>
</organism>
<evidence type="ECO:0000256" key="3">
    <source>
        <dbReference type="ARBA" id="ARBA00022963"/>
    </source>
</evidence>
<comment type="subcellular location">
    <subcellularLocation>
        <location evidence="1">Membrane</location>
    </subcellularLocation>
</comment>
<dbReference type="EMBL" id="JAGDFX010000001">
    <property type="protein sequence ID" value="MBO1518140.1"/>
    <property type="molecule type" value="Genomic_DNA"/>
</dbReference>
<protein>
    <submittedName>
        <fullName evidence="10">Patatin-like phospholipase family protein</fullName>
    </submittedName>
</protein>
<feature type="short sequence motif" description="DGA/G" evidence="6">
    <location>
        <begin position="214"/>
        <end position="216"/>
    </location>
</feature>
<keyword evidence="7" id="KW-0732">Signal</keyword>
<proteinExistence type="predicted"/>
<evidence type="ECO:0000313" key="10">
    <source>
        <dbReference type="EMBL" id="MBO1518140.1"/>
    </source>
</evidence>
<dbReference type="InterPro" id="IPR034746">
    <property type="entry name" value="POTRA"/>
</dbReference>
<dbReference type="PANTHER" id="PTHR14226">
    <property type="entry name" value="NEUROPATHY TARGET ESTERASE/SWISS CHEESE D.MELANOGASTER"/>
    <property type="match status" value="1"/>
</dbReference>
<sequence length="755" mass="83669">MRCYLLCLLLCLNAGFAYAHTAEMELSSRPKVGLVLSGGGAKGAAHIGVIKALEALRIPVDIVTGTSMGAYVAGMYALGLSADELEQKVLTLDWDQGYQDKVGREALSLRRKRQNDEFLLRTDIGINQNWQLSLPGGFFQGQAMGALLRSSTLNLPGLHSFDSLPIPFRAVATDMETVTPVVLKEGHLATAMQASMSIPGVLQPVEIDGRLLADGGVVNNLPVDVARELGADIIIAVDIGDAMLSREQLDGALAMVSQLTNYLTRSSTDRQIALLQEQDVLLSPVIEGISVSDFKLMPEAIRRGEQAAEAVLAQLQRLSLSEQDYFAYQSEKLDKRSQLQRSNAIYLDRVEVNNQSQLSEQSIRDVLGVVPGQFHQTEDLEEGIRRLYALDAFERVSYRIDEQSGEQVLTVQASEKGWGPGFIDLKFALEDDFTRRSNYEIGAQFRRTNFNQLGGEWLLETTFGSNKQLAAELYTPIISDANIFWKLRGEYEQRQRSFFFDSHDPQYDLFRPLTSLDVDYTTWSLNTELGYNLKPWSELALGVQGLVGDLETRNLDQQLDVDSLGPYLRFSYDTLDNVFFPSTGAAAEIKLGYFRNTLAFNDQDSRVAGIDYELELLRPYSINRHTLIGKLALGGSSAEQEVPVFARSLGGLFNLSGYQRDQLSGRYSGFVGALYHYLWLDNNFGAFRSPVYLGGSLERGGVWNQGADVSWSSAVTAGSLFIGVDTNWGPLYLAYGQGEADKSSVYLYFGNLFSF</sequence>
<evidence type="ECO:0000313" key="11">
    <source>
        <dbReference type="Proteomes" id="UP000664882"/>
    </source>
</evidence>
<feature type="short sequence motif" description="GXSXG" evidence="6">
    <location>
        <begin position="65"/>
        <end position="69"/>
    </location>
</feature>
<evidence type="ECO:0000256" key="7">
    <source>
        <dbReference type="SAM" id="SignalP"/>
    </source>
</evidence>
<keyword evidence="4 6" id="KW-0443">Lipid metabolism</keyword>
<keyword evidence="2 6" id="KW-0378">Hydrolase</keyword>
<feature type="signal peptide" evidence="7">
    <location>
        <begin position="1"/>
        <end position="19"/>
    </location>
</feature>
<comment type="caution">
    <text evidence="10">The sequence shown here is derived from an EMBL/GenBank/DDBJ whole genome shotgun (WGS) entry which is preliminary data.</text>
</comment>
<evidence type="ECO:0000259" key="8">
    <source>
        <dbReference type="PROSITE" id="PS51635"/>
    </source>
</evidence>
<dbReference type="InterPro" id="IPR016035">
    <property type="entry name" value="Acyl_Trfase/lysoPLipase"/>
</dbReference>
<gene>
    <name evidence="10" type="ORF">J3U76_00575</name>
</gene>
<evidence type="ECO:0000256" key="4">
    <source>
        <dbReference type="ARBA" id="ARBA00023098"/>
    </source>
</evidence>
<evidence type="ECO:0000259" key="9">
    <source>
        <dbReference type="PROSITE" id="PS51779"/>
    </source>
</evidence>
<dbReference type="Gene3D" id="2.40.160.50">
    <property type="entry name" value="membrane protein fhac: a member of the omp85/tpsb transporter family"/>
    <property type="match status" value="1"/>
</dbReference>